<evidence type="ECO:0000256" key="3">
    <source>
        <dbReference type="ARBA" id="ARBA00022833"/>
    </source>
</evidence>
<dbReference type="STRING" id="1220162.K1VJZ4"/>
<feature type="region of interest" description="Disordered" evidence="5">
    <location>
        <begin position="226"/>
        <end position="279"/>
    </location>
</feature>
<keyword evidence="3" id="KW-0862">Zinc</keyword>
<comment type="similarity">
    <text evidence="4">Belongs to the eukaryotic/archaeal RNase P protein component 4 family.</text>
</comment>
<keyword evidence="7" id="KW-1185">Reference proteome</keyword>
<feature type="compositionally biased region" description="Polar residues" evidence="5">
    <location>
        <begin position="90"/>
        <end position="102"/>
    </location>
</feature>
<proteinExistence type="inferred from homology"/>
<dbReference type="eggNOG" id="ENOG502TANK">
    <property type="taxonomic scope" value="Eukaryota"/>
</dbReference>
<comment type="caution">
    <text evidence="6">The sequence shown here is derived from an EMBL/GenBank/DDBJ whole genome shotgun (WGS) entry which is preliminary data.</text>
</comment>
<feature type="region of interest" description="Disordered" evidence="5">
    <location>
        <begin position="18"/>
        <end position="155"/>
    </location>
</feature>
<keyword evidence="2" id="KW-0479">Metal-binding</keyword>
<accession>K1VJZ4</accession>
<dbReference type="GO" id="GO:0008033">
    <property type="term" value="P:tRNA processing"/>
    <property type="evidence" value="ECO:0007669"/>
    <property type="project" value="UniProtKB-KW"/>
</dbReference>
<dbReference type="InterPro" id="IPR007175">
    <property type="entry name" value="Rpr2/Snm1/Rpp21"/>
</dbReference>
<reference evidence="6 7" key="1">
    <citation type="journal article" date="2012" name="Eukaryot. Cell">
        <title>Genome sequence of the Trichosporon asahii environmental strain CBS 8904.</title>
        <authorList>
            <person name="Yang R.Y."/>
            <person name="Li H.T."/>
            <person name="Zhu H."/>
            <person name="Zhou G.P."/>
            <person name="Wang M."/>
            <person name="Wang L."/>
        </authorList>
    </citation>
    <scope>NUCLEOTIDE SEQUENCE [LARGE SCALE GENOMIC DNA]</scope>
    <source>
        <strain evidence="6 7">CBS 8904</strain>
    </source>
</reference>
<name>K1VJZ4_TRIAC</name>
<dbReference type="InParanoid" id="K1VJZ4"/>
<dbReference type="GO" id="GO:0005655">
    <property type="term" value="C:nucleolar ribonuclease P complex"/>
    <property type="evidence" value="ECO:0007669"/>
    <property type="project" value="TreeGrafter"/>
</dbReference>
<gene>
    <name evidence="6" type="ORF">A1Q2_06238</name>
</gene>
<dbReference type="EMBL" id="AMBO01000371">
    <property type="protein sequence ID" value="EKC99506.1"/>
    <property type="molecule type" value="Genomic_DNA"/>
</dbReference>
<dbReference type="PANTHER" id="PTHR14742">
    <property type="entry name" value="RIBONUCLEASE P SUBUNIT P21"/>
    <property type="match status" value="1"/>
</dbReference>
<dbReference type="PANTHER" id="PTHR14742:SF0">
    <property type="entry name" value="RIBONUCLEASE P PROTEIN SUBUNIT P21"/>
    <property type="match status" value="1"/>
</dbReference>
<evidence type="ECO:0000313" key="6">
    <source>
        <dbReference type="EMBL" id="EKC99506.1"/>
    </source>
</evidence>
<dbReference type="Pfam" id="PF04032">
    <property type="entry name" value="Rpr2"/>
    <property type="match status" value="1"/>
</dbReference>
<dbReference type="AlphaFoldDB" id="K1VJZ4"/>
<evidence type="ECO:0000256" key="5">
    <source>
        <dbReference type="SAM" id="MobiDB-lite"/>
    </source>
</evidence>
<evidence type="ECO:0000256" key="2">
    <source>
        <dbReference type="ARBA" id="ARBA00022723"/>
    </source>
</evidence>
<dbReference type="OrthoDB" id="2596535at2759"/>
<keyword evidence="1" id="KW-0819">tRNA processing</keyword>
<organism evidence="6 7">
    <name type="scientific">Trichosporon asahii var. asahii (strain CBS 8904)</name>
    <name type="common">Yeast</name>
    <dbReference type="NCBI Taxonomy" id="1220162"/>
    <lineage>
        <taxon>Eukaryota</taxon>
        <taxon>Fungi</taxon>
        <taxon>Dikarya</taxon>
        <taxon>Basidiomycota</taxon>
        <taxon>Agaricomycotina</taxon>
        <taxon>Tremellomycetes</taxon>
        <taxon>Trichosporonales</taxon>
        <taxon>Trichosporonaceae</taxon>
        <taxon>Trichosporon</taxon>
    </lineage>
</organism>
<evidence type="ECO:0000256" key="1">
    <source>
        <dbReference type="ARBA" id="ARBA00022694"/>
    </source>
</evidence>
<dbReference type="Proteomes" id="UP000006757">
    <property type="component" value="Unassembled WGS sequence"/>
</dbReference>
<dbReference type="GO" id="GO:0046872">
    <property type="term" value="F:metal ion binding"/>
    <property type="evidence" value="ECO:0007669"/>
    <property type="project" value="UniProtKB-KW"/>
</dbReference>
<evidence type="ECO:0008006" key="8">
    <source>
        <dbReference type="Google" id="ProtNLM"/>
    </source>
</evidence>
<sequence length="279" mass="29482">MLKQCGVSQAMREGPAHFEPSLIYSGHAQETAPAQARRSPAAEQQGPPRARKLCDPGEPAPAPAGVNRAGRGDEISTTTARTKQAKPAQPTKSTASVHQLQPPSEPGPSDAPAVSTGKVDEEPAAATTNAPKTVARSRKRTPKGGKEPLGNLSRAEVTSMRKWTVHNQVKLDPAVKRSLCSCGTVLVPGLTARVRIKPSKQHKRRLVTSCLECGSSSSIPMAKSNWMSRERAAQIEPTSEEPAQQQQGGAPETEKSGGHVMWAGGERITGWGDVSTAGQ</sequence>
<evidence type="ECO:0000256" key="4">
    <source>
        <dbReference type="ARBA" id="ARBA00038402"/>
    </source>
</evidence>
<dbReference type="HOGENOM" id="CLU_998148_0_0_1"/>
<evidence type="ECO:0000313" key="7">
    <source>
        <dbReference type="Proteomes" id="UP000006757"/>
    </source>
</evidence>
<protein>
    <recommendedName>
        <fullName evidence="8">Rpr2-domain-containing protein</fullName>
    </recommendedName>
</protein>
<dbReference type="Gene3D" id="6.20.50.20">
    <property type="match status" value="1"/>
</dbReference>